<gene>
    <name evidence="1" type="ORF">G2W53_041152</name>
</gene>
<evidence type="ECO:0000313" key="2">
    <source>
        <dbReference type="Proteomes" id="UP000634136"/>
    </source>
</evidence>
<organism evidence="1 2">
    <name type="scientific">Senna tora</name>
    <dbReference type="NCBI Taxonomy" id="362788"/>
    <lineage>
        <taxon>Eukaryota</taxon>
        <taxon>Viridiplantae</taxon>
        <taxon>Streptophyta</taxon>
        <taxon>Embryophyta</taxon>
        <taxon>Tracheophyta</taxon>
        <taxon>Spermatophyta</taxon>
        <taxon>Magnoliopsida</taxon>
        <taxon>eudicotyledons</taxon>
        <taxon>Gunneridae</taxon>
        <taxon>Pentapetalae</taxon>
        <taxon>rosids</taxon>
        <taxon>fabids</taxon>
        <taxon>Fabales</taxon>
        <taxon>Fabaceae</taxon>
        <taxon>Caesalpinioideae</taxon>
        <taxon>Cassia clade</taxon>
        <taxon>Senna</taxon>
    </lineage>
</organism>
<reference evidence="1" key="1">
    <citation type="submission" date="2020-09" db="EMBL/GenBank/DDBJ databases">
        <title>Genome-Enabled Discovery of Anthraquinone Biosynthesis in Senna tora.</title>
        <authorList>
            <person name="Kang S.-H."/>
            <person name="Pandey R.P."/>
            <person name="Lee C.-M."/>
            <person name="Sim J.-S."/>
            <person name="Jeong J.-T."/>
            <person name="Choi B.-S."/>
            <person name="Jung M."/>
            <person name="Ginzburg D."/>
            <person name="Zhao K."/>
            <person name="Won S.Y."/>
            <person name="Oh T.-J."/>
            <person name="Yu Y."/>
            <person name="Kim N.-H."/>
            <person name="Lee O.R."/>
            <person name="Lee T.-H."/>
            <person name="Bashyal P."/>
            <person name="Kim T.-S."/>
            <person name="Lee W.-H."/>
            <person name="Kawkins C."/>
            <person name="Kim C.-K."/>
            <person name="Kim J.S."/>
            <person name="Ahn B.O."/>
            <person name="Rhee S.Y."/>
            <person name="Sohng J.K."/>
        </authorList>
    </citation>
    <scope>NUCLEOTIDE SEQUENCE</scope>
    <source>
        <tissue evidence="1">Leaf</tissue>
    </source>
</reference>
<evidence type="ECO:0000313" key="1">
    <source>
        <dbReference type="EMBL" id="KAF7802041.1"/>
    </source>
</evidence>
<dbReference type="EMBL" id="JAAIUW010000013">
    <property type="protein sequence ID" value="KAF7802041.1"/>
    <property type="molecule type" value="Genomic_DNA"/>
</dbReference>
<keyword evidence="2" id="KW-1185">Reference proteome</keyword>
<dbReference type="AlphaFoldDB" id="A0A834W134"/>
<proteinExistence type="predicted"/>
<dbReference type="Proteomes" id="UP000634136">
    <property type="component" value="Unassembled WGS sequence"/>
</dbReference>
<accession>A0A834W134</accession>
<comment type="caution">
    <text evidence="1">The sequence shown here is derived from an EMBL/GenBank/DDBJ whole genome shotgun (WGS) entry which is preliminary data.</text>
</comment>
<protein>
    <submittedName>
        <fullName evidence="1">Uncharacterized protein</fullName>
    </submittedName>
</protein>
<name>A0A834W134_9FABA</name>
<sequence length="52" mass="5759">MAALERPAVTVSIPISLALTGNSRDTRRECYSRTKSVIDRADTRPARDDVIL</sequence>